<dbReference type="Pfam" id="PF13181">
    <property type="entry name" value="TPR_8"/>
    <property type="match status" value="2"/>
</dbReference>
<comment type="caution">
    <text evidence="1">The sequence shown here is derived from an EMBL/GenBank/DDBJ whole genome shotgun (WGS) entry which is preliminary data.</text>
</comment>
<feature type="non-terminal residue" evidence="1">
    <location>
        <position position="1"/>
    </location>
</feature>
<proteinExistence type="predicted"/>
<protein>
    <submittedName>
        <fullName evidence="1">Uncharacterized protein</fullName>
    </submittedName>
</protein>
<dbReference type="Gene3D" id="1.25.40.10">
    <property type="entry name" value="Tetratricopeptide repeat domain"/>
    <property type="match status" value="1"/>
</dbReference>
<gene>
    <name evidence="1" type="ORF">S01H1_48368</name>
</gene>
<dbReference type="InterPro" id="IPR019734">
    <property type="entry name" value="TPR_rpt"/>
</dbReference>
<dbReference type="AlphaFoldDB" id="X0WWX9"/>
<evidence type="ECO:0000313" key="1">
    <source>
        <dbReference type="EMBL" id="GAG27712.1"/>
    </source>
</evidence>
<dbReference type="PROSITE" id="PS50005">
    <property type="entry name" value="TPR"/>
    <property type="match status" value="1"/>
</dbReference>
<organism evidence="1">
    <name type="scientific">marine sediment metagenome</name>
    <dbReference type="NCBI Taxonomy" id="412755"/>
    <lineage>
        <taxon>unclassified sequences</taxon>
        <taxon>metagenomes</taxon>
        <taxon>ecological metagenomes</taxon>
    </lineage>
</organism>
<name>X0WWX9_9ZZZZ</name>
<dbReference type="SUPFAM" id="SSF48452">
    <property type="entry name" value="TPR-like"/>
    <property type="match status" value="1"/>
</dbReference>
<dbReference type="EMBL" id="BARS01031060">
    <property type="protein sequence ID" value="GAG27712.1"/>
    <property type="molecule type" value="Genomic_DNA"/>
</dbReference>
<reference evidence="1" key="1">
    <citation type="journal article" date="2014" name="Front. Microbiol.">
        <title>High frequency of phylogenetically diverse reductive dehalogenase-homologous genes in deep subseafloor sedimentary metagenomes.</title>
        <authorList>
            <person name="Kawai M."/>
            <person name="Futagami T."/>
            <person name="Toyoda A."/>
            <person name="Takaki Y."/>
            <person name="Nishi S."/>
            <person name="Hori S."/>
            <person name="Arai W."/>
            <person name="Tsubouchi T."/>
            <person name="Morono Y."/>
            <person name="Uchiyama I."/>
            <person name="Ito T."/>
            <person name="Fujiyama A."/>
            <person name="Inagaki F."/>
            <person name="Takami H."/>
        </authorList>
    </citation>
    <scope>NUCLEOTIDE SEQUENCE</scope>
    <source>
        <strain evidence="1">Expedition CK06-06</strain>
    </source>
</reference>
<sequence>DLGSSGKDNIFGLGRLKLSKEIEEDIQLSQEEANVHIYGLTRNKNHEVTVPRDELRKSVVLKRSPIYFRHHKSLGWMYLQQGFKEKALEEFLKAIEIKPWHAELYFEVGKIYKEKMEKKKAIFYLEKYIYLGGKEEAAKELLESLKKKQAAEKETSH</sequence>
<dbReference type="InterPro" id="IPR011990">
    <property type="entry name" value="TPR-like_helical_dom_sf"/>
</dbReference>
<accession>X0WWX9</accession>